<dbReference type="CDD" id="cd11644">
    <property type="entry name" value="Precorrin-6Y-MT"/>
    <property type="match status" value="1"/>
</dbReference>
<dbReference type="RefSeq" id="WP_132085044.1">
    <property type="nucleotide sequence ID" value="NZ_SLUK01000011.1"/>
</dbReference>
<dbReference type="Gene3D" id="3.40.1010.10">
    <property type="entry name" value="Cobalt-precorrin-4 Transmethylase, Domain 1"/>
    <property type="match status" value="1"/>
</dbReference>
<dbReference type="NCBIfam" id="TIGR02469">
    <property type="entry name" value="CbiT"/>
    <property type="match status" value="1"/>
</dbReference>
<reference evidence="7 8" key="1">
    <citation type="submission" date="2019-03" db="EMBL/GenBank/DDBJ databases">
        <title>Genomic Encyclopedia of Type Strains, Phase IV (KMG-IV): sequencing the most valuable type-strain genomes for metagenomic binning, comparative biology and taxonomic classification.</title>
        <authorList>
            <person name="Goeker M."/>
        </authorList>
    </citation>
    <scope>NUCLEOTIDE SEQUENCE [LARGE SCALE GENOMIC DNA]</scope>
    <source>
        <strain evidence="7 8">DSM 100433</strain>
    </source>
</reference>
<evidence type="ECO:0000313" key="7">
    <source>
        <dbReference type="EMBL" id="TCL42299.1"/>
    </source>
</evidence>
<dbReference type="AlphaFoldDB" id="A0A9X8Y7H7"/>
<organism evidence="7 8">
    <name type="scientific">Harryflintia acetispora</name>
    <dbReference type="NCBI Taxonomy" id="1849041"/>
    <lineage>
        <taxon>Bacteria</taxon>
        <taxon>Bacillati</taxon>
        <taxon>Bacillota</taxon>
        <taxon>Clostridia</taxon>
        <taxon>Eubacteriales</taxon>
        <taxon>Oscillospiraceae</taxon>
        <taxon>Harryflintia</taxon>
    </lineage>
</organism>
<dbReference type="PANTHER" id="PTHR43182">
    <property type="entry name" value="COBALT-PRECORRIN-6B C(15)-METHYLTRANSFERASE (DECARBOXYLATING)"/>
    <property type="match status" value="1"/>
</dbReference>
<dbReference type="GO" id="GO:0032259">
    <property type="term" value="P:methylation"/>
    <property type="evidence" value="ECO:0007669"/>
    <property type="project" value="UniProtKB-KW"/>
</dbReference>
<gene>
    <name evidence="7" type="ORF">EDD78_11163</name>
</gene>
<keyword evidence="8" id="KW-1185">Reference proteome</keyword>
<evidence type="ECO:0000256" key="1">
    <source>
        <dbReference type="ARBA" id="ARBA00004953"/>
    </source>
</evidence>
<dbReference type="InterPro" id="IPR050714">
    <property type="entry name" value="Cobalamin_biosynth_MTase"/>
</dbReference>
<dbReference type="GO" id="GO:0009236">
    <property type="term" value="P:cobalamin biosynthetic process"/>
    <property type="evidence" value="ECO:0007669"/>
    <property type="project" value="UniProtKB-KW"/>
</dbReference>
<keyword evidence="3" id="KW-0489">Methyltransferase</keyword>
<dbReference type="InterPro" id="IPR014008">
    <property type="entry name" value="Cbl_synth_MTase_CbiT"/>
</dbReference>
<dbReference type="InterPro" id="IPR035996">
    <property type="entry name" value="4pyrrol_Methylase_sf"/>
</dbReference>
<dbReference type="InterPro" id="IPR000878">
    <property type="entry name" value="4pyrrol_Mease"/>
</dbReference>
<comment type="pathway">
    <text evidence="1">Cofactor biosynthesis; adenosylcobalamin biosynthesis.</text>
</comment>
<evidence type="ECO:0000313" key="8">
    <source>
        <dbReference type="Proteomes" id="UP000294682"/>
    </source>
</evidence>
<keyword evidence="4" id="KW-0808">Transferase</keyword>
<protein>
    <submittedName>
        <fullName evidence="7">Precorrin-6Y C5,15-methyltransferase (Decarboxylating)</fullName>
    </submittedName>
</protein>
<dbReference type="InterPro" id="IPR006365">
    <property type="entry name" value="Cbl_synth_CobL"/>
</dbReference>
<sequence>MIDLIGIGMGSRECLTLEALHAIARADCLIGAGRLVDCFSDLPVQKERCLPSQIVPFIKEHPEFENVAVLLSGDAGFYSAATKLRGELLERESRTICGISSLQYFCARLGIPWQDVAVLSLHGREGHLLGTVAKNRRTFLLAGGELTAEKICRTLVCQGVGELRVHIGERLSYPDERISSGSARELAAGEYAPLSVLLVENGNPARSRLPGIPDGEFLRGPVPMTKSEVRAVILSKLAPGAEETVYDVGSGTGSVAIELALSTTGCVYAIEREPDALGLMEQNRRCFGVYHMQCVPGTAPAAFSGLPAPDCAFVGGSGGNLREIILALYEKNPAARLVISAVTLETLGEATRVLADLRREAEVVGLSVTRTRRAGGYHLLDAQNPVFLIRAGGVQNES</sequence>
<evidence type="ECO:0000256" key="2">
    <source>
        <dbReference type="ARBA" id="ARBA00022573"/>
    </source>
</evidence>
<dbReference type="PIRSF" id="PIRSF036428">
    <property type="entry name" value="CobL"/>
    <property type="match status" value="1"/>
</dbReference>
<dbReference type="PANTHER" id="PTHR43182:SF1">
    <property type="entry name" value="COBALT-PRECORRIN-7 C(5)-METHYLTRANSFERASE"/>
    <property type="match status" value="1"/>
</dbReference>
<evidence type="ECO:0000259" key="6">
    <source>
        <dbReference type="Pfam" id="PF00590"/>
    </source>
</evidence>
<feature type="domain" description="Tetrapyrrole methylase" evidence="6">
    <location>
        <begin position="4"/>
        <end position="187"/>
    </location>
</feature>
<dbReference type="EMBL" id="SLUK01000011">
    <property type="protein sequence ID" value="TCL42299.1"/>
    <property type="molecule type" value="Genomic_DNA"/>
</dbReference>
<dbReference type="Pfam" id="PF00590">
    <property type="entry name" value="TP_methylase"/>
    <property type="match status" value="1"/>
</dbReference>
<comment type="caution">
    <text evidence="7">The sequence shown here is derived from an EMBL/GenBank/DDBJ whole genome shotgun (WGS) entry which is preliminary data.</text>
</comment>
<dbReference type="Gene3D" id="3.40.50.150">
    <property type="entry name" value="Vaccinia Virus protein VP39"/>
    <property type="match status" value="1"/>
</dbReference>
<dbReference type="NCBIfam" id="TIGR02467">
    <property type="entry name" value="CbiE"/>
    <property type="match status" value="1"/>
</dbReference>
<evidence type="ECO:0000256" key="3">
    <source>
        <dbReference type="ARBA" id="ARBA00022603"/>
    </source>
</evidence>
<dbReference type="GO" id="GO:0008276">
    <property type="term" value="F:protein methyltransferase activity"/>
    <property type="evidence" value="ECO:0007669"/>
    <property type="project" value="InterPro"/>
</dbReference>
<dbReference type="InterPro" id="IPR029063">
    <property type="entry name" value="SAM-dependent_MTases_sf"/>
</dbReference>
<dbReference type="Proteomes" id="UP000294682">
    <property type="component" value="Unassembled WGS sequence"/>
</dbReference>
<keyword evidence="2" id="KW-0169">Cobalamin biosynthesis</keyword>
<proteinExistence type="predicted"/>
<accession>A0A9X8Y7H7</accession>
<dbReference type="InterPro" id="IPR014777">
    <property type="entry name" value="4pyrrole_Mease_sub1"/>
</dbReference>
<dbReference type="InterPro" id="IPR014776">
    <property type="entry name" value="4pyrrole_Mease_sub2"/>
</dbReference>
<evidence type="ECO:0000256" key="4">
    <source>
        <dbReference type="ARBA" id="ARBA00022679"/>
    </source>
</evidence>
<keyword evidence="5" id="KW-0949">S-adenosyl-L-methionine</keyword>
<evidence type="ECO:0000256" key="5">
    <source>
        <dbReference type="ARBA" id="ARBA00022691"/>
    </source>
</evidence>
<dbReference type="InterPro" id="IPR012818">
    <property type="entry name" value="CbiE"/>
</dbReference>
<dbReference type="SUPFAM" id="SSF53790">
    <property type="entry name" value="Tetrapyrrole methylase"/>
    <property type="match status" value="1"/>
</dbReference>
<dbReference type="Gene3D" id="3.30.950.10">
    <property type="entry name" value="Methyltransferase, Cobalt-precorrin-4 Transmethylase, Domain 2"/>
    <property type="match status" value="1"/>
</dbReference>
<dbReference type="SUPFAM" id="SSF53335">
    <property type="entry name" value="S-adenosyl-L-methionine-dependent methyltransferases"/>
    <property type="match status" value="1"/>
</dbReference>
<name>A0A9X8Y7H7_9FIRM</name>